<dbReference type="EMBL" id="AMEZ01000018">
    <property type="protein sequence ID" value="EKY28799.1"/>
    <property type="molecule type" value="Genomic_DNA"/>
</dbReference>
<dbReference type="PATRIC" id="fig|545697.3.peg.566"/>
<dbReference type="RefSeq" id="WP_005210793.1">
    <property type="nucleotide sequence ID" value="NZ_KB291612.1"/>
</dbReference>
<dbReference type="InterPro" id="IPR048395">
    <property type="entry name" value="Glyco_hydro_31_C"/>
</dbReference>
<dbReference type="InterPro" id="IPR011013">
    <property type="entry name" value="Gal_mutarotase_sf_dom"/>
</dbReference>
<dbReference type="InterPro" id="IPR013783">
    <property type="entry name" value="Ig-like_fold"/>
</dbReference>
<dbReference type="InterPro" id="IPR013780">
    <property type="entry name" value="Glyco_hydro_b"/>
</dbReference>
<dbReference type="Gene3D" id="2.60.40.10">
    <property type="entry name" value="Immunoglobulins"/>
    <property type="match status" value="1"/>
</dbReference>
<proteinExistence type="inferred from homology"/>
<dbReference type="Pfam" id="PF01055">
    <property type="entry name" value="Glyco_hydro_31_2nd"/>
    <property type="match status" value="1"/>
</dbReference>
<keyword evidence="3" id="KW-0732">Signal</keyword>
<dbReference type="Pfam" id="PF13802">
    <property type="entry name" value="Gal_mutarotas_2"/>
    <property type="match status" value="1"/>
</dbReference>
<evidence type="ECO:0000259" key="5">
    <source>
        <dbReference type="PROSITE" id="PS50853"/>
    </source>
</evidence>
<evidence type="ECO:0000259" key="4">
    <source>
        <dbReference type="PROSITE" id="PS50022"/>
    </source>
</evidence>
<reference evidence="6 7" key="1">
    <citation type="submission" date="2012-05" db="EMBL/GenBank/DDBJ databases">
        <authorList>
            <person name="Weinstock G."/>
            <person name="Sodergren E."/>
            <person name="Lobos E.A."/>
            <person name="Fulton L."/>
            <person name="Fulton R."/>
            <person name="Courtney L."/>
            <person name="Fronick C."/>
            <person name="O'Laughlin M."/>
            <person name="Godfrey J."/>
            <person name="Wilson R.M."/>
            <person name="Miner T."/>
            <person name="Farmer C."/>
            <person name="Delehaunty K."/>
            <person name="Cordes M."/>
            <person name="Minx P."/>
            <person name="Tomlinson C."/>
            <person name="Chen J."/>
            <person name="Wollam A."/>
            <person name="Pepin K.H."/>
            <person name="Bhonagiri V."/>
            <person name="Zhang X."/>
            <person name="Suruliraj S."/>
            <person name="Warren W."/>
            <person name="Mitreva M."/>
            <person name="Mardis E.R."/>
            <person name="Wilson R.K."/>
        </authorList>
    </citation>
    <scope>NUCLEOTIDE SEQUENCE [LARGE SCALE GENOMIC DNA]</scope>
    <source>
        <strain evidence="6 7">DSM 1785</strain>
    </source>
</reference>
<feature type="chain" id="PRO_5003957363" evidence="3">
    <location>
        <begin position="33"/>
        <end position="1274"/>
    </location>
</feature>
<dbReference type="InterPro" id="IPR002105">
    <property type="entry name" value="Dockerin_1_rpt"/>
</dbReference>
<dbReference type="SUPFAM" id="SSF74650">
    <property type="entry name" value="Galactose mutarotase-like"/>
    <property type="match status" value="1"/>
</dbReference>
<gene>
    <name evidence="6" type="ORF">HMPREF0216_00571</name>
</gene>
<dbReference type="CDD" id="cd00063">
    <property type="entry name" value="FN3"/>
    <property type="match status" value="1"/>
</dbReference>
<dbReference type="Pfam" id="PF21365">
    <property type="entry name" value="Glyco_hydro_31_3rd"/>
    <property type="match status" value="1"/>
</dbReference>
<dbReference type="Gene3D" id="1.10.1330.10">
    <property type="entry name" value="Dockerin domain"/>
    <property type="match status" value="1"/>
</dbReference>
<sequence>MKRRMLMAKITAATLSGMLLTSYVTPSTTAYADVFLANQNEEVSTKVDVNGYEQIGSITNYIQDENKVTFDLSTGEKLRVSFLENGVFRIYMDPTGEFQEDPTPNAADHITKIIDKTEDEYKSEYSIVSPIVTDGDIITVSTDSIELRVEKSTSNMELINKITGETVWKEAEALKYKNNETVQTLEAADDEYFYGGGMQNGRFSHRGKTINIKNENNWVDGGVASPTPFYWSTKGYGVMRHTFKPGEYAFSSTEEGKVIAKHSEKRFDAYYFVDEKPTNIINEFTELTGKPVLLPEYGFYLGHLNCYARDWVNDETGQESQTQKPGFDRQETLMEDGKKDLDSHIDNDMPLGYFLPNDGYGCGYGREETIDGNIGKLKEFVDYAKEKGIQTGLWTQSTLKPTGNQAAYLERDIDKEVGVAGTNAVKTDVAWVGAGYSFALNSVRQAAEGIINNSVDDARPFVVSLDGWAGTQRYASIWSGDQYGGSWEYIRFHIPTYIGSGLSGQPNVGSDMDGIFGGSKLVQTRDFQWKAFTPIQLDMDGWGSNKKIPQAFGEPYTSINRTYLKLKSSMMSYNYSIASEATNDGVPMIRAMMLEYPDAYTYGTNTEYQYMWGPSLLVAPIYQDTEGDANGNDIRNDIYLPDEDQIWIDYFSGTQYRGGGVLNNYEAPIWKLPLFVKNGAIIPMNNPNNTPEDIVDSTRIYEVYPSGDTEFEVYEDDGLTTDYLEGKSATTLITSTAPKTGKGTAVIKTGLLTGSYEGMVTERETEFIVNVSEKPSNLTVKVGGNNVVLTEALSLEDFENGTNMYFYDIAPNLNKYATEGSEFESVEITTTPKVYVKVESTDVTKNEVELTVSDFINVQDVTKNEINENLSVPTNFVAPEDSITSDSIKLVWDEVEGADTYDVEIDGVIFKNIKSNEYNHTGLDFDTVYNYRVRSVNSDGHSEWSEVVSPRTSLDPHRNVPKNMEAIWTGGQYSSDVPANALDGDDNSQFHSAGNAINQPFVVDMKKAYTLEKLELLFRNNGNGSVRRAEIYASLDGVNYTKVFSNAADSGNEAWATDGEVKTINFDTPLTARYFKLVTKESIGNFLTMREFRPYKLDGSEGKVVGDWNNSGSIEEGDLTFLENYTGLTTVGADWDYVSSADLNANGLIDAYDIAYVASKLEGGINPSNDTMAGELMLLPSKTDLKAGETFTVDIIGMGLSDVNAFSTAIPLDSNKYELVGTPTGTILTSTMKNLSKVRVHTDGSQDIYTVFTNIGDSIKVKGTDSVAKNNFKS</sequence>
<evidence type="ECO:0000313" key="6">
    <source>
        <dbReference type="EMBL" id="EKY28799.1"/>
    </source>
</evidence>
<dbReference type="Gene3D" id="2.60.40.1180">
    <property type="entry name" value="Golgi alpha-mannosidase II"/>
    <property type="match status" value="2"/>
</dbReference>
<dbReference type="SUPFAM" id="SSF51011">
    <property type="entry name" value="Glycosyl hydrolase domain"/>
    <property type="match status" value="1"/>
</dbReference>
<dbReference type="PANTHER" id="PTHR22762:SF166">
    <property type="entry name" value="ALPHA-GLUCOSIDASE"/>
    <property type="match status" value="1"/>
</dbReference>
<feature type="signal peptide" evidence="3">
    <location>
        <begin position="1"/>
        <end position="32"/>
    </location>
</feature>
<keyword evidence="2" id="KW-0378">Hydrolase</keyword>
<dbReference type="InterPro" id="IPR033403">
    <property type="entry name" value="DUF5110"/>
</dbReference>
<dbReference type="SUPFAM" id="SSF49265">
    <property type="entry name" value="Fibronectin type III"/>
    <property type="match status" value="1"/>
</dbReference>
<dbReference type="SUPFAM" id="SSF63446">
    <property type="entry name" value="Type I dockerin domain"/>
    <property type="match status" value="1"/>
</dbReference>
<organism evidence="6 7">
    <name type="scientific">Clostridium celatum DSM 1785</name>
    <dbReference type="NCBI Taxonomy" id="545697"/>
    <lineage>
        <taxon>Bacteria</taxon>
        <taxon>Bacillati</taxon>
        <taxon>Bacillota</taxon>
        <taxon>Clostridia</taxon>
        <taxon>Eubacteriales</taxon>
        <taxon>Clostridiaceae</taxon>
        <taxon>Clostridium</taxon>
    </lineage>
</organism>
<evidence type="ECO:0000256" key="1">
    <source>
        <dbReference type="ARBA" id="ARBA00007806"/>
    </source>
</evidence>
<dbReference type="GO" id="GO:0004553">
    <property type="term" value="F:hydrolase activity, hydrolyzing O-glycosyl compounds"/>
    <property type="evidence" value="ECO:0007669"/>
    <property type="project" value="InterPro"/>
</dbReference>
<dbReference type="InterPro" id="IPR008965">
    <property type="entry name" value="CBM2/CBM3_carb-bd_dom_sf"/>
</dbReference>
<feature type="domain" description="F5/8 type C" evidence="4">
    <location>
        <begin position="947"/>
        <end position="1077"/>
    </location>
</feature>
<dbReference type="GO" id="GO:0030246">
    <property type="term" value="F:carbohydrate binding"/>
    <property type="evidence" value="ECO:0007669"/>
    <property type="project" value="InterPro"/>
</dbReference>
<dbReference type="PANTHER" id="PTHR22762">
    <property type="entry name" value="ALPHA-GLUCOSIDASE"/>
    <property type="match status" value="1"/>
</dbReference>
<dbReference type="Gene3D" id="3.20.20.80">
    <property type="entry name" value="Glycosidases"/>
    <property type="match status" value="1"/>
</dbReference>
<comment type="similarity">
    <text evidence="1">Belongs to the glycosyl hydrolase 31 family.</text>
</comment>
<dbReference type="InterPro" id="IPR000421">
    <property type="entry name" value="FA58C"/>
</dbReference>
<keyword evidence="7" id="KW-1185">Reference proteome</keyword>
<dbReference type="Pfam" id="PF00754">
    <property type="entry name" value="F5_F8_type_C"/>
    <property type="match status" value="1"/>
</dbReference>
<dbReference type="HOGENOM" id="CLU_001337_1_1_9"/>
<dbReference type="InterPro" id="IPR003961">
    <property type="entry name" value="FN3_dom"/>
</dbReference>
<dbReference type="Pfam" id="PF00404">
    <property type="entry name" value="Dockerin_1"/>
    <property type="match status" value="1"/>
</dbReference>
<evidence type="ECO:0000256" key="2">
    <source>
        <dbReference type="ARBA" id="ARBA00023295"/>
    </source>
</evidence>
<dbReference type="InterPro" id="IPR000322">
    <property type="entry name" value="Glyco_hydro_31_TIM"/>
</dbReference>
<dbReference type="eggNOG" id="COG1501">
    <property type="taxonomic scope" value="Bacteria"/>
</dbReference>
<accession>L1QLF1</accession>
<dbReference type="InterPro" id="IPR017853">
    <property type="entry name" value="GH"/>
</dbReference>
<dbReference type="InterPro" id="IPR018247">
    <property type="entry name" value="EF_Hand_1_Ca_BS"/>
</dbReference>
<dbReference type="InterPro" id="IPR008979">
    <property type="entry name" value="Galactose-bd-like_sf"/>
</dbReference>
<dbReference type="Gene3D" id="2.60.40.1760">
    <property type="entry name" value="glycosyl hydrolase (family 31)"/>
    <property type="match status" value="1"/>
</dbReference>
<dbReference type="InterPro" id="IPR036439">
    <property type="entry name" value="Dockerin_dom_sf"/>
</dbReference>
<dbReference type="PROSITE" id="PS50022">
    <property type="entry name" value="FA58C_3"/>
    <property type="match status" value="1"/>
</dbReference>
<dbReference type="InterPro" id="IPR036116">
    <property type="entry name" value="FN3_sf"/>
</dbReference>
<dbReference type="SUPFAM" id="SSF51445">
    <property type="entry name" value="(Trans)glycosidases"/>
    <property type="match status" value="1"/>
</dbReference>
<dbReference type="Gene3D" id="2.60.120.260">
    <property type="entry name" value="Galactose-binding domain-like"/>
    <property type="match status" value="1"/>
</dbReference>
<dbReference type="STRING" id="545697.HMPREF0216_00571"/>
<dbReference type="PROSITE" id="PS00018">
    <property type="entry name" value="EF_HAND_1"/>
    <property type="match status" value="1"/>
</dbReference>
<dbReference type="CDD" id="cd14752">
    <property type="entry name" value="GH31_N"/>
    <property type="match status" value="1"/>
</dbReference>
<dbReference type="Proteomes" id="UP000010420">
    <property type="component" value="Unassembled WGS sequence"/>
</dbReference>
<evidence type="ECO:0000313" key="7">
    <source>
        <dbReference type="Proteomes" id="UP000010420"/>
    </source>
</evidence>
<evidence type="ECO:0000256" key="3">
    <source>
        <dbReference type="SAM" id="SignalP"/>
    </source>
</evidence>
<keyword evidence="2" id="KW-0326">Glycosidase</keyword>
<name>L1QLF1_9CLOT</name>
<feature type="domain" description="Fibronectin type-III" evidence="5">
    <location>
        <begin position="872"/>
        <end position="956"/>
    </location>
</feature>
<dbReference type="SMART" id="SM00060">
    <property type="entry name" value="FN3"/>
    <property type="match status" value="1"/>
</dbReference>
<dbReference type="CDD" id="cd06596">
    <property type="entry name" value="GH31_CPE1046"/>
    <property type="match status" value="1"/>
</dbReference>
<dbReference type="Pfam" id="PF17137">
    <property type="entry name" value="DUF5110"/>
    <property type="match status" value="1"/>
</dbReference>
<comment type="caution">
    <text evidence="6">The sequence shown here is derived from an EMBL/GenBank/DDBJ whole genome shotgun (WGS) entry which is preliminary data.</text>
</comment>
<dbReference type="Pfam" id="PF00041">
    <property type="entry name" value="fn3"/>
    <property type="match status" value="1"/>
</dbReference>
<dbReference type="SUPFAM" id="SSF49785">
    <property type="entry name" value="Galactose-binding domain-like"/>
    <property type="match status" value="1"/>
</dbReference>
<dbReference type="PROSITE" id="PS50853">
    <property type="entry name" value="FN3"/>
    <property type="match status" value="1"/>
</dbReference>
<dbReference type="InterPro" id="IPR025887">
    <property type="entry name" value="Glyco_hydro_31_N_dom"/>
</dbReference>
<dbReference type="SUPFAM" id="SSF49384">
    <property type="entry name" value="Carbohydrate-binding domain"/>
    <property type="match status" value="1"/>
</dbReference>
<dbReference type="GO" id="GO:0000272">
    <property type="term" value="P:polysaccharide catabolic process"/>
    <property type="evidence" value="ECO:0007669"/>
    <property type="project" value="InterPro"/>
</dbReference>
<protein>
    <submittedName>
        <fullName evidence="6">F5/8 type C domain protein</fullName>
    </submittedName>
</protein>
<dbReference type="AlphaFoldDB" id="L1QLF1"/>